<dbReference type="Gene3D" id="2.60.40.1220">
    <property type="match status" value="1"/>
</dbReference>
<evidence type="ECO:0000313" key="3">
    <source>
        <dbReference type="EMBL" id="TMQ76024.1"/>
    </source>
</evidence>
<dbReference type="EMBL" id="SWAD01000066">
    <property type="protein sequence ID" value="TMQ76024.1"/>
    <property type="molecule type" value="Genomic_DNA"/>
</dbReference>
<dbReference type="SMART" id="SM00112">
    <property type="entry name" value="CA"/>
    <property type="match status" value="2"/>
</dbReference>
<gene>
    <name evidence="3" type="ORF">ACCUM_0201</name>
</gene>
<dbReference type="InterPro" id="IPR028059">
    <property type="entry name" value="SWM_rpt"/>
</dbReference>
<dbReference type="InterPro" id="IPR015919">
    <property type="entry name" value="Cadherin-like_sf"/>
</dbReference>
<dbReference type="SUPFAM" id="SSF141072">
    <property type="entry name" value="CalX-like"/>
    <property type="match status" value="1"/>
</dbReference>
<organism evidence="3 4">
    <name type="scientific">Candidatus Accumulibacter phosphatis</name>
    <dbReference type="NCBI Taxonomy" id="327160"/>
    <lineage>
        <taxon>Bacteria</taxon>
        <taxon>Pseudomonadati</taxon>
        <taxon>Pseudomonadota</taxon>
        <taxon>Betaproteobacteria</taxon>
        <taxon>Candidatus Accumulibacter</taxon>
    </lineage>
</organism>
<evidence type="ECO:0000313" key="4">
    <source>
        <dbReference type="Proteomes" id="UP000306324"/>
    </source>
</evidence>
<dbReference type="SUPFAM" id="SSF49313">
    <property type="entry name" value="Cadherin-like"/>
    <property type="match status" value="1"/>
</dbReference>
<evidence type="ECO:0000256" key="1">
    <source>
        <dbReference type="ARBA" id="ARBA00022729"/>
    </source>
</evidence>
<dbReference type="InterPro" id="IPR018511">
    <property type="entry name" value="Hemolysin-typ_Ca-bd_CS"/>
</dbReference>
<dbReference type="GO" id="GO:0007156">
    <property type="term" value="P:homophilic cell adhesion via plasma membrane adhesion molecules"/>
    <property type="evidence" value="ECO:0007669"/>
    <property type="project" value="InterPro"/>
</dbReference>
<name>A0A5S4EKY7_9PROT</name>
<dbReference type="PROSITE" id="PS00330">
    <property type="entry name" value="HEMOLYSIN_CALCIUM"/>
    <property type="match status" value="1"/>
</dbReference>
<dbReference type="AlphaFoldDB" id="A0A5S4EKY7"/>
<comment type="caution">
    <text evidence="3">The sequence shown here is derived from an EMBL/GenBank/DDBJ whole genome shotgun (WGS) entry which is preliminary data.</text>
</comment>
<dbReference type="PRINTS" id="PR00313">
    <property type="entry name" value="CABNDNGRPT"/>
</dbReference>
<accession>A0A5S4EKY7</accession>
<sequence length="1232" mass="120638">MAFTSGNDVNILQASDSSVVGAGAGNDKYILAANQLGAGQTITLSDAQGSNTLQLIGGLTITSSLVANNVAQLTLSNGAVVNINGANNFSYEIGGDPLTGVAGVVQNYSTFATTTLGAASVPPAGSAPVPGTPNTTINPTPASAYTLTASPTFVAEGSTATFTLTAATAPTTDQVFHLTFAGDTNSGTVTAATAADLTSVPTTVTLLAGQTTTTFSVQPTINDGNESLEGFKFNVLDPSGAPVGTGTPVVMISNVPDADTTKPVVAPAQSFSNPENQAAGFTLGTVAATDNVGLNSFAIATGNDNNYFAINNLGQITLTAAGASLTAASNDFETLPNAFSLGVTATDAAGNTSDPVNVTLNVTNVDDTPPTFDTATRSATSITLTFNENLDSASVPSPADFVVKKGTTSIAVTSVGLVAGGGKTVTLSLATALADADAVSVVYTKPGINPLQDAAGNDVLNFTVSSVTKDVTPPTVAAQTFSYQEGAPTTTSSVVATVVAGGGDVASFAITTGNGNGFFAINNSGQITLTTVGLASTAASNDFETTPNTFALGVTATDNAGNVSTAGTITLNVTDNPADNLAAPIIASLTTGADPAAGVVLGSNNDDIISGLVSAAAGETTFSSADFINTGDNGSAGDTLNIELRGASYTGGATIQNVENLKVTTGTAQNFNSNGMTSVNKIINNASAAALTVQNMHAGMLNFELNNIAGGVSAGVYQYAAGQLTGSQVAKVVLTGPVGATGANSAFTIGPVVAVANSLAEIDFEAKSGAGFVTLTTDAVQTSLKTIQVTGTNAFTLALAADQVATTATTINAGGNSGGFTLTGLGAAAHTVTGGSGSDLFAFGANLGATDAITGGDGTDTLSANGAQLAAVTAAVKPTVTTVETLMIADDVGAVATTVDASLFGGSVSNARVADQGAAGVAAITFNGLKAAASGSSNNIRLDGDVGATGGTLTFNILNAQDAGTANAVTLDLRGGATTATSAVVLNGVETLTVDTTNGTGAKTFNITDAALQSLTVMGGQNVTINGANLGAGVTTINATGMTGAAALTATLNPAATSGAAVTTAGGADVIVGSQLNDTISTAGGADDITGLGGADKLNGGTGNDTFRYTAANQTGVATFGTGSTSTATLDVLTVNAGDQISLAGAMTTAANYDFLGTLQVAGNLSNTTTTTTVQRVLGVYDATAGTFTVGVTGANAVMLNWANNDDTSSDESIILVGVNDVTSVTDGVLTV</sequence>
<feature type="domain" description="Cadherin" evidence="2">
    <location>
        <begin position="265"/>
        <end position="372"/>
    </location>
</feature>
<dbReference type="PROSITE" id="PS50268">
    <property type="entry name" value="CADHERIN_2"/>
    <property type="match status" value="2"/>
</dbReference>
<dbReference type="OrthoDB" id="8607307at2"/>
<dbReference type="InterPro" id="IPR011049">
    <property type="entry name" value="Serralysin-like_metalloprot_C"/>
</dbReference>
<keyword evidence="4" id="KW-1185">Reference proteome</keyword>
<dbReference type="Gene3D" id="2.150.10.10">
    <property type="entry name" value="Serralysin-like metalloprotease, C-terminal"/>
    <property type="match status" value="1"/>
</dbReference>
<reference evidence="3 4" key="1">
    <citation type="submission" date="2019-04" db="EMBL/GenBank/DDBJ databases">
        <title>A novel phosphate-accumulating bacterium identified in bioreactor for phosphate removal from wastewater.</title>
        <authorList>
            <person name="Kotlyarov R.Y."/>
            <person name="Beletsky A.V."/>
            <person name="Kallistova A.Y."/>
            <person name="Dorofeev A.G."/>
            <person name="Nikolaev Y.Y."/>
            <person name="Pimenov N.V."/>
            <person name="Ravin N.V."/>
            <person name="Mardanov A.V."/>
        </authorList>
    </citation>
    <scope>NUCLEOTIDE SEQUENCE [LARGE SCALE GENOMIC DNA]</scope>
    <source>
        <strain evidence="3 4">Bin19</strain>
    </source>
</reference>
<dbReference type="InterPro" id="IPR002126">
    <property type="entry name" value="Cadherin-like_dom"/>
</dbReference>
<keyword evidence="1" id="KW-0732">Signal</keyword>
<feature type="domain" description="Cadherin" evidence="2">
    <location>
        <begin position="508"/>
        <end position="586"/>
    </location>
</feature>
<proteinExistence type="predicted"/>
<dbReference type="Pfam" id="PF13753">
    <property type="entry name" value="SWM_repeat"/>
    <property type="match status" value="1"/>
</dbReference>
<dbReference type="GO" id="GO:0005509">
    <property type="term" value="F:calcium ion binding"/>
    <property type="evidence" value="ECO:0007669"/>
    <property type="project" value="InterPro"/>
</dbReference>
<dbReference type="Gene3D" id="2.60.40.60">
    <property type="entry name" value="Cadherins"/>
    <property type="match status" value="2"/>
</dbReference>
<dbReference type="RefSeq" id="WP_138678483.1">
    <property type="nucleotide sequence ID" value="NZ_SWAD01000066.1"/>
</dbReference>
<dbReference type="CDD" id="cd11304">
    <property type="entry name" value="Cadherin_repeat"/>
    <property type="match status" value="1"/>
</dbReference>
<dbReference type="GO" id="GO:0016020">
    <property type="term" value="C:membrane"/>
    <property type="evidence" value="ECO:0007669"/>
    <property type="project" value="InterPro"/>
</dbReference>
<dbReference type="Proteomes" id="UP000306324">
    <property type="component" value="Unassembled WGS sequence"/>
</dbReference>
<evidence type="ECO:0000259" key="2">
    <source>
        <dbReference type="PROSITE" id="PS50268"/>
    </source>
</evidence>
<dbReference type="InterPro" id="IPR038081">
    <property type="entry name" value="CalX-like_sf"/>
</dbReference>
<protein>
    <submittedName>
        <fullName evidence="3">Alkaline phosphatase</fullName>
    </submittedName>
</protein>
<dbReference type="InterPro" id="IPR014755">
    <property type="entry name" value="Cu-Rt/internalin_Ig-like"/>
</dbReference>